<evidence type="ECO:0000259" key="2">
    <source>
        <dbReference type="Pfam" id="PF19187"/>
    </source>
</evidence>
<feature type="domain" description="WYL" evidence="1">
    <location>
        <begin position="144"/>
        <end position="211"/>
    </location>
</feature>
<name>A0ABR5II73_9ACTN</name>
<evidence type="ECO:0000259" key="1">
    <source>
        <dbReference type="Pfam" id="PF13280"/>
    </source>
</evidence>
<dbReference type="PIRSF" id="PIRSF016838">
    <property type="entry name" value="PafC"/>
    <property type="match status" value="1"/>
</dbReference>
<keyword evidence="4" id="KW-1185">Reference proteome</keyword>
<dbReference type="PANTHER" id="PTHR34580:SF1">
    <property type="entry name" value="PROTEIN PAFC"/>
    <property type="match status" value="1"/>
</dbReference>
<evidence type="ECO:0000313" key="4">
    <source>
        <dbReference type="Proteomes" id="UP000037247"/>
    </source>
</evidence>
<proteinExistence type="predicted"/>
<dbReference type="EMBL" id="LDTZ01000013">
    <property type="protein sequence ID" value="KNA93294.1"/>
    <property type="molecule type" value="Genomic_DNA"/>
</dbReference>
<dbReference type="PROSITE" id="PS52050">
    <property type="entry name" value="WYL"/>
    <property type="match status" value="1"/>
</dbReference>
<dbReference type="PANTHER" id="PTHR34580">
    <property type="match status" value="1"/>
</dbReference>
<protein>
    <submittedName>
        <fullName evidence="3">Protein pafC</fullName>
    </submittedName>
</protein>
<dbReference type="InterPro" id="IPR028349">
    <property type="entry name" value="PafC-like"/>
</dbReference>
<gene>
    <name evidence="3" type="ORF">ABW18_02495</name>
</gene>
<sequence length="321" mass="35399">MSTAQSQRLSRLLALVPYFSTRGGISMEKAARDLGVTPTQLRKDLEQLFVCGLPGYYPDDLIELEFSEGYVDVGFTAGMDRPLRLTGAEASVLLVALQALVDMAGVLDQQAARRAIAKIEQAVGKSLPAVATVTDDDDDEKNPTYATVRRAVTEGRALDLTYYSATRDSVSQRVVDPIRLQGLNSNTYLEAWCRGSEGVRLFRFDRIEAAQLRDEPSTPPASVAGTQQSVILGDDPDHRSVDIEIDPEQAWVLDYYRIDPLDDVVADRDTHEPIRGRLAYGSPDWLTRFLLGFGGTVRVVDDRDIDGAVTSAAQQARARYR</sequence>
<dbReference type="Pfam" id="PF13280">
    <property type="entry name" value="WYL"/>
    <property type="match status" value="1"/>
</dbReference>
<dbReference type="InterPro" id="IPR043839">
    <property type="entry name" value="PafC_HTH"/>
</dbReference>
<reference evidence="3 4" key="1">
    <citation type="submission" date="2015-05" db="EMBL/GenBank/DDBJ databases">
        <title>Draft genome sequence of the bacterium Gordonia jacobaea a new member of the Gordonia genus.</title>
        <authorList>
            <person name="Jimenez-Galisteo G."/>
            <person name="Dominguez A."/>
            <person name="Munoz E."/>
            <person name="Vinas M."/>
        </authorList>
    </citation>
    <scope>NUCLEOTIDE SEQUENCE [LARGE SCALE GENOMIC DNA]</scope>
    <source>
        <strain evidence="4">mv1</strain>
    </source>
</reference>
<feature type="domain" description="PafC HTH" evidence="2">
    <location>
        <begin position="7"/>
        <end position="121"/>
    </location>
</feature>
<dbReference type="InterPro" id="IPR051534">
    <property type="entry name" value="CBASS_pafABC_assoc_protein"/>
</dbReference>
<evidence type="ECO:0000313" key="3">
    <source>
        <dbReference type="EMBL" id="KNA93294.1"/>
    </source>
</evidence>
<dbReference type="Proteomes" id="UP000037247">
    <property type="component" value="Unassembled WGS sequence"/>
</dbReference>
<dbReference type="InterPro" id="IPR026881">
    <property type="entry name" value="WYL_dom"/>
</dbReference>
<dbReference type="Pfam" id="PF19187">
    <property type="entry name" value="HTH_PafC"/>
    <property type="match status" value="1"/>
</dbReference>
<organism evidence="3 4">
    <name type="scientific">Gordonia jacobaea</name>
    <dbReference type="NCBI Taxonomy" id="122202"/>
    <lineage>
        <taxon>Bacteria</taxon>
        <taxon>Bacillati</taxon>
        <taxon>Actinomycetota</taxon>
        <taxon>Actinomycetes</taxon>
        <taxon>Mycobacteriales</taxon>
        <taxon>Gordoniaceae</taxon>
        <taxon>Gordonia</taxon>
    </lineage>
</organism>
<accession>A0ABR5II73</accession>
<dbReference type="RefSeq" id="WP_049697379.1">
    <property type="nucleotide sequence ID" value="NZ_JAQDQF010000001.1"/>
</dbReference>
<comment type="caution">
    <text evidence="3">The sequence shown here is derived from an EMBL/GenBank/DDBJ whole genome shotgun (WGS) entry which is preliminary data.</text>
</comment>